<dbReference type="GO" id="GO:0016787">
    <property type="term" value="F:hydrolase activity"/>
    <property type="evidence" value="ECO:0007669"/>
    <property type="project" value="UniProtKB-KW"/>
</dbReference>
<feature type="domain" description="Serine aminopeptidase S33" evidence="1">
    <location>
        <begin position="28"/>
        <end position="292"/>
    </location>
</feature>
<dbReference type="InterPro" id="IPR051044">
    <property type="entry name" value="MAG_DAG_Lipase"/>
</dbReference>
<evidence type="ECO:0000313" key="3">
    <source>
        <dbReference type="Proteomes" id="UP000809273"/>
    </source>
</evidence>
<organism evidence="2 3">
    <name type="scientific">Candidatus Zymogenus saltonus</name>
    <dbReference type="NCBI Taxonomy" id="2844893"/>
    <lineage>
        <taxon>Bacteria</taxon>
        <taxon>Deltaproteobacteria</taxon>
        <taxon>Candidatus Zymogenia</taxon>
        <taxon>Candidatus Zymogeniales</taxon>
        <taxon>Candidatus Zymogenaceae</taxon>
        <taxon>Candidatus Zymogenus</taxon>
    </lineage>
</organism>
<dbReference type="AlphaFoldDB" id="A0A9D8KDW1"/>
<proteinExistence type="predicted"/>
<reference evidence="2" key="1">
    <citation type="journal article" date="2021" name="Environ. Microbiol.">
        <title>Genomic characterization of three novel Desulfobacterota classes expand the metabolic and phylogenetic diversity of the phylum.</title>
        <authorList>
            <person name="Murphy C.L."/>
            <person name="Biggerstaff J."/>
            <person name="Eichhorn A."/>
            <person name="Ewing E."/>
            <person name="Shahan R."/>
            <person name="Soriano D."/>
            <person name="Stewart S."/>
            <person name="VanMol K."/>
            <person name="Walker R."/>
            <person name="Walters P."/>
            <person name="Elshahed M.S."/>
            <person name="Youssef N.H."/>
        </authorList>
    </citation>
    <scope>NUCLEOTIDE SEQUENCE</scope>
    <source>
        <strain evidence="2">Zod_Metabat.24</strain>
    </source>
</reference>
<protein>
    <submittedName>
        <fullName evidence="2">Alpha/beta hydrolase</fullName>
    </submittedName>
</protein>
<evidence type="ECO:0000259" key="1">
    <source>
        <dbReference type="Pfam" id="PF12146"/>
    </source>
</evidence>
<dbReference type="InterPro" id="IPR022742">
    <property type="entry name" value="Hydrolase_4"/>
</dbReference>
<dbReference type="EMBL" id="JAFGIX010000032">
    <property type="protein sequence ID" value="MBN1572874.1"/>
    <property type="molecule type" value="Genomic_DNA"/>
</dbReference>
<evidence type="ECO:0000313" key="2">
    <source>
        <dbReference type="EMBL" id="MBN1572874.1"/>
    </source>
</evidence>
<dbReference type="PANTHER" id="PTHR11614">
    <property type="entry name" value="PHOSPHOLIPASE-RELATED"/>
    <property type="match status" value="1"/>
</dbReference>
<dbReference type="InterPro" id="IPR029058">
    <property type="entry name" value="AB_hydrolase_fold"/>
</dbReference>
<dbReference type="Gene3D" id="3.40.50.1820">
    <property type="entry name" value="alpha/beta hydrolase"/>
    <property type="match status" value="1"/>
</dbReference>
<accession>A0A9D8KDW1</accession>
<dbReference type="Proteomes" id="UP000809273">
    <property type="component" value="Unassembled WGS sequence"/>
</dbReference>
<dbReference type="Pfam" id="PF12146">
    <property type="entry name" value="Hydrolase_4"/>
    <property type="match status" value="1"/>
</dbReference>
<gene>
    <name evidence="2" type="ORF">JW984_06710</name>
</gene>
<name>A0A9D8KDW1_9DELT</name>
<sequence>MKSDSFKFKAKDGTELFVYRWLPDKGEKIKAAVQIAHGMAEQASRYERFAKALVKEGYAVYAKDHRGHGKTAGDLENVGFFAKEDGWTKVVDDMHELTKIIKKENLKLPVFLFGHSMGSMLARHYIFLYGKEIDGVIVSGTSGDPGILGKIGVLIAKREKKKRGEKFRSELLTKLSFGEFNKPFKPNRTEFDWLSRDEAEVDKYVKDPYCGGVFTTSFFCDLLAGINAIHDVKNVEKTPKDLPMFIFSGGKDPVGKGGKGVRAVHKMYEKIGMKDLTLKLYPDARHEMLNEVNREEVFADVINWLNDHL</sequence>
<keyword evidence="2" id="KW-0378">Hydrolase</keyword>
<comment type="caution">
    <text evidence="2">The sequence shown here is derived from an EMBL/GenBank/DDBJ whole genome shotgun (WGS) entry which is preliminary data.</text>
</comment>
<reference evidence="2" key="2">
    <citation type="submission" date="2021-01" db="EMBL/GenBank/DDBJ databases">
        <authorList>
            <person name="Hahn C.R."/>
            <person name="Youssef N.H."/>
            <person name="Elshahed M."/>
        </authorList>
    </citation>
    <scope>NUCLEOTIDE SEQUENCE</scope>
    <source>
        <strain evidence="2">Zod_Metabat.24</strain>
    </source>
</reference>
<dbReference type="SUPFAM" id="SSF53474">
    <property type="entry name" value="alpha/beta-Hydrolases"/>
    <property type="match status" value="1"/>
</dbReference>